<proteinExistence type="predicted"/>
<dbReference type="HOGENOM" id="CLU_2851135_0_0_1"/>
<gene>
    <name evidence="1" type="ORF">SERLADRAFT_477875</name>
</gene>
<sequence>MVSVFQLERDVVCEVLDEVEAPFLNLSIESQLRALALPESTIPFISLQCLCIAVYQRCIGVVMIF</sequence>
<organism>
    <name type="scientific">Serpula lacrymans var. lacrymans (strain S7.9)</name>
    <name type="common">Dry rot fungus</name>
    <dbReference type="NCBI Taxonomy" id="578457"/>
    <lineage>
        <taxon>Eukaryota</taxon>
        <taxon>Fungi</taxon>
        <taxon>Dikarya</taxon>
        <taxon>Basidiomycota</taxon>
        <taxon>Agaricomycotina</taxon>
        <taxon>Agaricomycetes</taxon>
        <taxon>Agaricomycetidae</taxon>
        <taxon>Boletales</taxon>
        <taxon>Coniophorineae</taxon>
        <taxon>Serpulaceae</taxon>
        <taxon>Serpula</taxon>
    </lineage>
</organism>
<evidence type="ECO:0000313" key="1">
    <source>
        <dbReference type="EMBL" id="EGO20368.1"/>
    </source>
</evidence>
<dbReference type="RefSeq" id="XP_007323113.1">
    <property type="nucleotide sequence ID" value="XM_007323051.1"/>
</dbReference>
<dbReference type="KEGG" id="sla:SERLADRAFT_477875"/>
<dbReference type="AlphaFoldDB" id="F8P9N9"/>
<dbReference type="EMBL" id="GL945441">
    <property type="protein sequence ID" value="EGO20368.1"/>
    <property type="molecule type" value="Genomic_DNA"/>
</dbReference>
<reference evidence="1" key="1">
    <citation type="submission" date="2011-04" db="EMBL/GenBank/DDBJ databases">
        <title>Evolution of plant cell wall degrading machinery underlies the functional diversity of forest fungi.</title>
        <authorList>
            <consortium name="US DOE Joint Genome Institute (JGI-PGF)"/>
            <person name="Eastwood D.C."/>
            <person name="Floudas D."/>
            <person name="Binder M."/>
            <person name="Majcherczyk A."/>
            <person name="Schneider P."/>
            <person name="Aerts A."/>
            <person name="Asiegbu F.O."/>
            <person name="Baker S.E."/>
            <person name="Barry K."/>
            <person name="Bendiksby M."/>
            <person name="Blumentritt M."/>
            <person name="Coutinho P.M."/>
            <person name="Cullen D."/>
            <person name="Cullen D."/>
            <person name="Gathman A."/>
            <person name="Goodell B."/>
            <person name="Henrissat B."/>
            <person name="Ihrmark K."/>
            <person name="Kauserud H."/>
            <person name="Kohler A."/>
            <person name="LaButti K."/>
            <person name="Lapidus A."/>
            <person name="Lavin J.L."/>
            <person name="Lee Y.-H."/>
            <person name="Lindquist E."/>
            <person name="Lilly W."/>
            <person name="Lucas S."/>
            <person name="Morin E."/>
            <person name="Murat C."/>
            <person name="Oguiza J.A."/>
            <person name="Park J."/>
            <person name="Pisabarro A.G."/>
            <person name="Riley R."/>
            <person name="Rosling A."/>
            <person name="Salamov A."/>
            <person name="Schmidt O."/>
            <person name="Schmutz J."/>
            <person name="Skrede I."/>
            <person name="Stenlid J."/>
            <person name="Wiebenga A."/>
            <person name="Xie X."/>
            <person name="Kues U."/>
            <person name="Hibbett D.S."/>
            <person name="Hoffmeister D."/>
            <person name="Hogberg N."/>
            <person name="Martin F."/>
            <person name="Grigoriev I.V."/>
            <person name="Watkinson S.C."/>
        </authorList>
    </citation>
    <scope>NUCLEOTIDE SEQUENCE</scope>
    <source>
        <strain evidence="1">S7.9</strain>
    </source>
</reference>
<dbReference type="GeneID" id="18821083"/>
<protein>
    <submittedName>
        <fullName evidence="1">Uncharacterized protein</fullName>
    </submittedName>
</protein>
<name>F8P9N9_SERL9</name>
<dbReference type="Proteomes" id="UP000008064">
    <property type="component" value="Unassembled WGS sequence"/>
</dbReference>
<accession>F8P9N9</accession>